<protein>
    <submittedName>
        <fullName evidence="3">Uncharacterized protein</fullName>
    </submittedName>
</protein>
<keyword evidence="4" id="KW-1185">Reference proteome</keyword>
<keyword evidence="2" id="KW-1133">Transmembrane helix</keyword>
<feature type="region of interest" description="Disordered" evidence="1">
    <location>
        <begin position="116"/>
        <end position="253"/>
    </location>
</feature>
<feature type="compositionally biased region" description="Low complexity" evidence="1">
    <location>
        <begin position="191"/>
        <end position="229"/>
    </location>
</feature>
<proteinExistence type="predicted"/>
<feature type="transmembrane region" description="Helical" evidence="2">
    <location>
        <begin position="12"/>
        <end position="30"/>
    </location>
</feature>
<feature type="compositionally biased region" description="Basic residues" evidence="1">
    <location>
        <begin position="181"/>
        <end position="190"/>
    </location>
</feature>
<evidence type="ECO:0000313" key="3">
    <source>
        <dbReference type="EMBL" id="KAG5182586.1"/>
    </source>
</evidence>
<organism evidence="3 4">
    <name type="scientific">Tribonema minus</name>
    <dbReference type="NCBI Taxonomy" id="303371"/>
    <lineage>
        <taxon>Eukaryota</taxon>
        <taxon>Sar</taxon>
        <taxon>Stramenopiles</taxon>
        <taxon>Ochrophyta</taxon>
        <taxon>PX clade</taxon>
        <taxon>Xanthophyceae</taxon>
        <taxon>Tribonematales</taxon>
        <taxon>Tribonemataceae</taxon>
        <taxon>Tribonema</taxon>
    </lineage>
</organism>
<name>A0A835YW90_9STRA</name>
<accession>A0A835YW90</accession>
<reference evidence="3" key="1">
    <citation type="submission" date="2021-02" db="EMBL/GenBank/DDBJ databases">
        <title>First Annotated Genome of the Yellow-green Alga Tribonema minus.</title>
        <authorList>
            <person name="Mahan K.M."/>
        </authorList>
    </citation>
    <scope>NUCLEOTIDE SEQUENCE</scope>
    <source>
        <strain evidence="3">UTEX B ZZ1240</strain>
    </source>
</reference>
<comment type="caution">
    <text evidence="3">The sequence shown here is derived from an EMBL/GenBank/DDBJ whole genome shotgun (WGS) entry which is preliminary data.</text>
</comment>
<feature type="transmembrane region" description="Helical" evidence="2">
    <location>
        <begin position="81"/>
        <end position="103"/>
    </location>
</feature>
<evidence type="ECO:0000256" key="1">
    <source>
        <dbReference type="SAM" id="MobiDB-lite"/>
    </source>
</evidence>
<keyword evidence="2" id="KW-0472">Membrane</keyword>
<keyword evidence="2" id="KW-0812">Transmembrane</keyword>
<feature type="compositionally biased region" description="Low complexity" evidence="1">
    <location>
        <begin position="244"/>
        <end position="253"/>
    </location>
</feature>
<evidence type="ECO:0000313" key="4">
    <source>
        <dbReference type="Proteomes" id="UP000664859"/>
    </source>
</evidence>
<gene>
    <name evidence="3" type="ORF">JKP88DRAFT_318515</name>
</gene>
<dbReference type="EMBL" id="JAFCMP010000235">
    <property type="protein sequence ID" value="KAG5182586.1"/>
    <property type="molecule type" value="Genomic_DNA"/>
</dbReference>
<dbReference type="Proteomes" id="UP000664859">
    <property type="component" value="Unassembled WGS sequence"/>
</dbReference>
<evidence type="ECO:0000256" key="2">
    <source>
        <dbReference type="SAM" id="Phobius"/>
    </source>
</evidence>
<sequence>MDLATIDLCGTPWGILLPAALGGVYVVTVLKAWATGKPVSHPVSPPILFHILPAAVAYWATDGLRHITSVNTKMLVKHPEVPVAHVLAVLGCLHLTELVFLGAKHLHHMFSELRDGQHRAQHGPTLVDNPPHAPQAAALPGNHVHEPADWGGAPHAQAAEPASTAAAVIAQGDARHGGQAQHRHRHRHHQPQTQTGTRTPVAAARGPAPQVAATPLTRGAQAARAAQTTPVSANTRARASAIEAASPGSSGLGASPAAPFGFVDEHQLAVEAAQQARKEGFAKHLPAVREVMSRDPVRPLFSAGFMAGLFEGAGYKHPAKSLETEVARGTIRTKIVNNKEVFELAP</sequence>
<feature type="compositionally biased region" description="Low complexity" evidence="1">
    <location>
        <begin position="153"/>
        <end position="170"/>
    </location>
</feature>
<dbReference type="AlphaFoldDB" id="A0A835YW90"/>
<feature type="transmembrane region" description="Helical" evidence="2">
    <location>
        <begin position="42"/>
        <end position="61"/>
    </location>
</feature>